<dbReference type="PANTHER" id="PTHR45947:SF3">
    <property type="entry name" value="SULFOQUINOVOSYL TRANSFERASE SQD2"/>
    <property type="match status" value="1"/>
</dbReference>
<dbReference type="GO" id="GO:0016757">
    <property type="term" value="F:glycosyltransferase activity"/>
    <property type="evidence" value="ECO:0007669"/>
    <property type="project" value="InterPro"/>
</dbReference>
<organism evidence="3 4">
    <name type="scientific">Candidatus Harrisonbacteria bacterium RIFCSPLOWO2_02_FULL_41_13b</name>
    <dbReference type="NCBI Taxonomy" id="1798409"/>
    <lineage>
        <taxon>Bacteria</taxon>
        <taxon>Candidatus Harrisoniibacteriota</taxon>
    </lineage>
</organism>
<comment type="caution">
    <text evidence="3">The sequence shown here is derived from an EMBL/GenBank/DDBJ whole genome shotgun (WGS) entry which is preliminary data.</text>
</comment>
<gene>
    <name evidence="3" type="ORF">A3I24_02475</name>
</gene>
<dbReference type="Pfam" id="PF13439">
    <property type="entry name" value="Glyco_transf_4"/>
    <property type="match status" value="1"/>
</dbReference>
<evidence type="ECO:0008006" key="5">
    <source>
        <dbReference type="Google" id="ProtNLM"/>
    </source>
</evidence>
<protein>
    <recommendedName>
        <fullName evidence="5">Glycosyl transferase family 1 domain-containing protein</fullName>
    </recommendedName>
</protein>
<dbReference type="Proteomes" id="UP000177690">
    <property type="component" value="Unassembled WGS sequence"/>
</dbReference>
<dbReference type="Pfam" id="PF00534">
    <property type="entry name" value="Glycos_transf_1"/>
    <property type="match status" value="1"/>
</dbReference>
<dbReference type="InterPro" id="IPR001296">
    <property type="entry name" value="Glyco_trans_1"/>
</dbReference>
<dbReference type="InterPro" id="IPR028098">
    <property type="entry name" value="Glyco_trans_4-like_N"/>
</dbReference>
<dbReference type="AlphaFoldDB" id="A0A1G1ZU60"/>
<evidence type="ECO:0000259" key="1">
    <source>
        <dbReference type="Pfam" id="PF00534"/>
    </source>
</evidence>
<evidence type="ECO:0000313" key="3">
    <source>
        <dbReference type="EMBL" id="OGY68112.1"/>
    </source>
</evidence>
<dbReference type="PANTHER" id="PTHR45947">
    <property type="entry name" value="SULFOQUINOVOSYL TRANSFERASE SQD2"/>
    <property type="match status" value="1"/>
</dbReference>
<accession>A0A1G1ZU60</accession>
<evidence type="ECO:0000259" key="2">
    <source>
        <dbReference type="Pfam" id="PF13439"/>
    </source>
</evidence>
<dbReference type="InterPro" id="IPR050194">
    <property type="entry name" value="Glycosyltransferase_grp1"/>
</dbReference>
<dbReference type="EMBL" id="MHJL01000007">
    <property type="protein sequence ID" value="OGY68112.1"/>
    <property type="molecule type" value="Genomic_DNA"/>
</dbReference>
<proteinExistence type="predicted"/>
<reference evidence="3 4" key="1">
    <citation type="journal article" date="2016" name="Nat. Commun.">
        <title>Thousands of microbial genomes shed light on interconnected biogeochemical processes in an aquifer system.</title>
        <authorList>
            <person name="Anantharaman K."/>
            <person name="Brown C.T."/>
            <person name="Hug L.A."/>
            <person name="Sharon I."/>
            <person name="Castelle C.J."/>
            <person name="Probst A.J."/>
            <person name="Thomas B.C."/>
            <person name="Singh A."/>
            <person name="Wilkins M.J."/>
            <person name="Karaoz U."/>
            <person name="Brodie E.L."/>
            <person name="Williams K.H."/>
            <person name="Hubbard S.S."/>
            <person name="Banfield J.F."/>
        </authorList>
    </citation>
    <scope>NUCLEOTIDE SEQUENCE [LARGE SCALE GENOMIC DNA]</scope>
</reference>
<dbReference type="SUPFAM" id="SSF53756">
    <property type="entry name" value="UDP-Glycosyltransferase/glycogen phosphorylase"/>
    <property type="match status" value="1"/>
</dbReference>
<dbReference type="Gene3D" id="3.40.50.2000">
    <property type="entry name" value="Glycogen Phosphorylase B"/>
    <property type="match status" value="2"/>
</dbReference>
<dbReference type="STRING" id="1798409.A3I24_02475"/>
<name>A0A1G1ZU60_9BACT</name>
<evidence type="ECO:0000313" key="4">
    <source>
        <dbReference type="Proteomes" id="UP000177690"/>
    </source>
</evidence>
<feature type="domain" description="Glycosyltransferase subfamily 4-like N-terminal" evidence="2">
    <location>
        <begin position="14"/>
        <end position="197"/>
    </location>
</feature>
<sequence>MKVALLHDYLNQLGGGERVLETLIEIFPEAPIYTLLHDPEKTLNRFHDRVQKTSFLDIPFIRKYHRWFIPLMPLAVSSLKLNADYDLIISDTAGYAKGIRVARNPSHPTSHTKHISYIHTPLRYAWEPEYINSKFKIQNSKLRNLILKPLLSALRKWDYKTAQKPDVLIANSQFIADKIKKYYNRKATVIYPPVNTDNFFFEPRTSNLEPRTPYYLAVGRLMHYKRFDLIIEAFANLGLPLKIVGSGPEEKKIKNQSASRRTKIKNIEFLGNVSDDKLRGLYNEAQALIFPQVEDFGLVAAEAQACGLPVIAYAAGGALEIIENKKTGIFFQEQTSDAIVTAIKEFENKKFNPSINSGLNSRAEIAEKAKRFSKERFKKEFLDLI</sequence>
<feature type="domain" description="Glycosyl transferase family 1" evidence="1">
    <location>
        <begin position="204"/>
        <end position="370"/>
    </location>
</feature>